<feature type="region of interest" description="Disordered" evidence="4">
    <location>
        <begin position="646"/>
        <end position="672"/>
    </location>
</feature>
<dbReference type="AlphaFoldDB" id="K8EKR7"/>
<feature type="repeat" description="WD" evidence="3">
    <location>
        <begin position="789"/>
        <end position="810"/>
    </location>
</feature>
<dbReference type="SUPFAM" id="SSF50978">
    <property type="entry name" value="WD40 repeat-like"/>
    <property type="match status" value="1"/>
</dbReference>
<feature type="region of interest" description="Disordered" evidence="4">
    <location>
        <begin position="1"/>
        <end position="537"/>
    </location>
</feature>
<feature type="compositionally biased region" description="Acidic residues" evidence="4">
    <location>
        <begin position="122"/>
        <end position="132"/>
    </location>
</feature>
<dbReference type="OrthoDB" id="256303at2759"/>
<feature type="repeat" description="WD" evidence="3">
    <location>
        <begin position="852"/>
        <end position="898"/>
    </location>
</feature>
<dbReference type="KEGG" id="bpg:Bathy12g02310"/>
<organism evidence="5 6">
    <name type="scientific">Bathycoccus prasinos</name>
    <dbReference type="NCBI Taxonomy" id="41875"/>
    <lineage>
        <taxon>Eukaryota</taxon>
        <taxon>Viridiplantae</taxon>
        <taxon>Chlorophyta</taxon>
        <taxon>Mamiellophyceae</taxon>
        <taxon>Mamiellales</taxon>
        <taxon>Bathycoccaceae</taxon>
        <taxon>Bathycoccus</taxon>
    </lineage>
</organism>
<sequence length="1217" mass="133271">MNDTADEEHVGRRQQQQQQKEEDEEEEEWTTVVQNAKRKKNKPPLSKGGGKKSNEFESMNDTIDSNNASAQNSRRNSFNVEEQQQQHKKRFNNNAKGGGGGGNRGGIKSVNSWDALLKQRDEDSDEEEEEAFEDAKEKLNAKEDGAAEGEEHGEEEEEEEDEELKQRKQRRKEKKKLRRKMKAAQQQMQTEETKEEGEALEERSVAVSSEVSATSRSKLPGARSNIQEDDDDTVTTMKRNSESYGSLNSLDEDEEEEEEEEMDNKNDSEEWKTVESKKKKSGSSNSASASNLAKTAMMRKNSGTTELTSMSSSSQHLQEEEQRRGGKNKQKKKKKKSKSTKKSAEEEGEEEDKGGSSSGYSSEPESPLGTDSSFSLSTPNANSSQENIAHMRMLEKKSKETATTTSISTATTPTKKKTKSAVEEIAQMITKNAAFNSDDDDDVSERRRKQHERDKSSTRFPSTEKLIVLPPNLTSSTSPVHRPSSPSLGRARRESDDSGKINALRRQLSSASRQQQQLQQQQQQRGHHGHTLSSERTFSEDLPLVPGRWAHFVNKLDEWVYFFTDVFWKSLGAFLSTILNWFRGGTSKKTEEAQRRARANLKRIRKENSSQNLLHLSQQSTGRTPTYTSGSDAGYLTPPYLPSMTGGAKAPPAQLRTPAVNPKKYSGKDQKDNFGLDNRAILNPYLGCFGGAGDRAPSFRRAIVPEEDPFAHNELVSCVGCSKTNVLPNAKIVATGGWDGTIRSWRWNPNVGLSGGHSLSGHTDRVEFLSIADYSNASAGIIQKPFLCVSGGRDNTVRVWDLERSRETRKMYVFDAVTSGAVDWQSATIAVGSRSGALGLWDLNTGQKRASIRGHQNDVTCVISYNEPSLDGAGLFVSGGADGVVKVWDPRQEVAAATMTGHRRRVFSVCAGPPGVIFAGDFSSSVKTHVLARPSARPRDLPNAPRIDGCEAPISGLEYCSLPNATPKSATNQRNLQSGQPSGVLVSTAAYFPPSQKSRETPLSKAVSNIASTLLLRKTSANASSDHHKDDLPVLETATSGQSQTSTLSSATTMGVSGYYDDDDDTSNDSDDSDSSDAPLGLLHVRCVDGQGVGLSGSLFVEREEGEVVLDSDVDINGGYLYSLPGTEGLLTCAAMSANESTSEVSIFAGAASGAICAWSQGGGLTGLKPAETNKDHAEYSDDEFHKDWMMNHKTDGFWKSEFSESVDVGCEKYSVD</sequence>
<accession>K8EKR7</accession>
<feature type="compositionally biased region" description="Basic and acidic residues" evidence="4">
    <location>
        <begin position="263"/>
        <end position="276"/>
    </location>
</feature>
<evidence type="ECO:0000256" key="2">
    <source>
        <dbReference type="ARBA" id="ARBA00022737"/>
    </source>
</evidence>
<dbReference type="InterPro" id="IPR020472">
    <property type="entry name" value="WD40_PAC1"/>
</dbReference>
<dbReference type="PROSITE" id="PS50082">
    <property type="entry name" value="WD_REPEATS_2"/>
    <property type="match status" value="2"/>
</dbReference>
<keyword evidence="1 3" id="KW-0853">WD repeat</keyword>
<dbReference type="STRING" id="41875.K8EKR7"/>
<reference evidence="5 6" key="1">
    <citation type="submission" date="2011-10" db="EMBL/GenBank/DDBJ databases">
        <authorList>
            <person name="Genoscope - CEA"/>
        </authorList>
    </citation>
    <scope>NUCLEOTIDE SEQUENCE [LARGE SCALE GENOMIC DNA]</scope>
    <source>
        <strain evidence="5 6">RCC 1105</strain>
    </source>
</reference>
<evidence type="ECO:0000313" key="5">
    <source>
        <dbReference type="EMBL" id="CCO18817.1"/>
    </source>
</evidence>
<dbReference type="InterPro" id="IPR015943">
    <property type="entry name" value="WD40/YVTN_repeat-like_dom_sf"/>
</dbReference>
<dbReference type="InterPro" id="IPR053299">
    <property type="entry name" value="ASTRA_WD_repeat"/>
</dbReference>
<dbReference type="eggNOG" id="KOG0274">
    <property type="taxonomic scope" value="Eukaryota"/>
</dbReference>
<dbReference type="Pfam" id="PF00400">
    <property type="entry name" value="WD40"/>
    <property type="match status" value="3"/>
</dbReference>
<keyword evidence="6" id="KW-1185">Reference proteome</keyword>
<feature type="compositionally biased region" description="Basic residues" evidence="4">
    <location>
        <begin position="325"/>
        <end position="341"/>
    </location>
</feature>
<dbReference type="InterPro" id="IPR001680">
    <property type="entry name" value="WD40_rpt"/>
</dbReference>
<feature type="compositionally biased region" description="Acidic residues" evidence="4">
    <location>
        <begin position="1060"/>
        <end position="1075"/>
    </location>
</feature>
<dbReference type="PRINTS" id="PR00320">
    <property type="entry name" value="GPROTEINBRPT"/>
</dbReference>
<evidence type="ECO:0000256" key="3">
    <source>
        <dbReference type="PROSITE-ProRule" id="PRU00221"/>
    </source>
</evidence>
<dbReference type="RefSeq" id="XP_007509702.1">
    <property type="nucleotide sequence ID" value="XM_007509640.1"/>
</dbReference>
<evidence type="ECO:0000313" key="6">
    <source>
        <dbReference type="Proteomes" id="UP000198341"/>
    </source>
</evidence>
<dbReference type="EMBL" id="FO082267">
    <property type="protein sequence ID" value="CCO18817.1"/>
    <property type="molecule type" value="Genomic_DNA"/>
</dbReference>
<name>K8EKR7_9CHLO</name>
<feature type="region of interest" description="Disordered" evidence="4">
    <location>
        <begin position="1036"/>
        <end position="1077"/>
    </location>
</feature>
<dbReference type="Proteomes" id="UP000198341">
    <property type="component" value="Chromosome 12"/>
</dbReference>
<feature type="compositionally biased region" description="Acidic residues" evidence="4">
    <location>
        <begin position="146"/>
        <end position="163"/>
    </location>
</feature>
<dbReference type="SMART" id="SM00320">
    <property type="entry name" value="WD40"/>
    <property type="match status" value="6"/>
</dbReference>
<proteinExistence type="predicted"/>
<feature type="compositionally biased region" description="Low complexity" evidence="4">
    <location>
        <begin position="1037"/>
        <end position="1053"/>
    </location>
</feature>
<feature type="compositionally biased region" description="Polar residues" evidence="4">
    <location>
        <begin position="472"/>
        <end position="487"/>
    </location>
</feature>
<feature type="compositionally biased region" description="Polar residues" evidence="4">
    <location>
        <begin position="234"/>
        <end position="249"/>
    </location>
</feature>
<feature type="compositionally biased region" description="Low complexity" evidence="4">
    <location>
        <begin position="504"/>
        <end position="524"/>
    </location>
</feature>
<feature type="compositionally biased region" description="Low complexity" evidence="4">
    <location>
        <begin position="302"/>
        <end position="316"/>
    </location>
</feature>
<evidence type="ECO:0000256" key="4">
    <source>
        <dbReference type="SAM" id="MobiDB-lite"/>
    </source>
</evidence>
<feature type="compositionally biased region" description="Low complexity" evidence="4">
    <location>
        <begin position="282"/>
        <end position="294"/>
    </location>
</feature>
<dbReference type="Gene3D" id="2.130.10.10">
    <property type="entry name" value="YVTN repeat-like/Quinoprotein amine dehydrogenase"/>
    <property type="match status" value="1"/>
</dbReference>
<feature type="compositionally biased region" description="Polar residues" evidence="4">
    <location>
        <begin position="369"/>
        <end position="387"/>
    </location>
</feature>
<feature type="compositionally biased region" description="Low complexity" evidence="4">
    <location>
        <begin position="205"/>
        <end position="217"/>
    </location>
</feature>
<feature type="compositionally biased region" description="Low complexity" evidence="4">
    <location>
        <begin position="65"/>
        <end position="77"/>
    </location>
</feature>
<feature type="compositionally biased region" description="Basic residues" evidence="4">
    <location>
        <begin position="167"/>
        <end position="182"/>
    </location>
</feature>
<protein>
    <submittedName>
        <fullName evidence="5">Uncharacterized protein</fullName>
    </submittedName>
</protein>
<dbReference type="PANTHER" id="PTHR44156">
    <property type="entry name" value="SUPERNUMERARY LIMBS, ISOFORM B-RELATED"/>
    <property type="match status" value="1"/>
</dbReference>
<feature type="compositionally biased region" description="Acidic residues" evidence="4">
    <location>
        <begin position="250"/>
        <end position="262"/>
    </location>
</feature>
<evidence type="ECO:0000256" key="1">
    <source>
        <dbReference type="ARBA" id="ARBA00022574"/>
    </source>
</evidence>
<gene>
    <name evidence="5" type="ordered locus">Bathy12g02310</name>
</gene>
<dbReference type="GeneID" id="19012407"/>
<feature type="compositionally biased region" description="Low complexity" evidence="4">
    <location>
        <begin position="401"/>
        <end position="413"/>
    </location>
</feature>
<keyword evidence="2" id="KW-0677">Repeat</keyword>
<feature type="compositionally biased region" description="Gly residues" evidence="4">
    <location>
        <begin position="96"/>
        <end position="105"/>
    </location>
</feature>
<feature type="compositionally biased region" description="Basic and acidic residues" evidence="4">
    <location>
        <begin position="133"/>
        <end position="145"/>
    </location>
</feature>
<dbReference type="InterPro" id="IPR036322">
    <property type="entry name" value="WD40_repeat_dom_sf"/>
</dbReference>